<protein>
    <submittedName>
        <fullName evidence="2">Uncharacterized protein</fullName>
    </submittedName>
</protein>
<gene>
    <name evidence="2" type="ORF">PAPYR_5120</name>
</gene>
<feature type="region of interest" description="Disordered" evidence="1">
    <location>
        <begin position="611"/>
        <end position="639"/>
    </location>
</feature>
<dbReference type="Proteomes" id="UP001141327">
    <property type="component" value="Unassembled WGS sequence"/>
</dbReference>
<dbReference type="EMBL" id="JAPMOS010000023">
    <property type="protein sequence ID" value="KAJ4459064.1"/>
    <property type="molecule type" value="Genomic_DNA"/>
</dbReference>
<sequence>MRSISFNIDPPDLGEEDDTFPRSDTLLTEVGTPVPTATAIAALVGPCSKLEVLELSPKRALWQCGTDVSTYGGWVARAFGEHPTLRTLRLPSLAGLCMEALAHILGVLGAQLEDLAVGTLPGGWEPDPLMRALAASCTALRSLSLRLPAYALPCLRILAPCPTLRTLEVRDALTERLLSRPMAVPRSMHLGALFPGLATFNGQSPDAQGPTASWAHLDSMEYTPPNKADYEGTALQGLTCRMSSRLDDARLGALLDLLAAPCCAPSLVSASLEEVPGAALPALLLALSELPALRHLELTTGPAEPAPRLADAPRLMGRLESLRLGVAGPPPGDAAVLVAGERLRQVTLVLGEAPPGSPIVLEGPRIERVTFAVSALAGVTVRPHVVLRCPSLVSMQGIPSGATLEITCPMARPGRLAGAIGWLSLGAWAEPLGLWPSLRVLEGVQCRGWADLAALCDGSLLPRLACLTRVRYTVHPHDRPGRAFALAPSLATLHMAVVGAPLKWLRLGGPGLARLWVCLGQTGRLEVAASPRLRQLVLDDQCALRAHPLAFAWAPEEATAGPEALGLVAALPGLRALRLVGLRLPRLALAGPATLGLLSLADWCPEASPLPPAANRGSSEAAKGEEDAPPARGGRPPEAELELGLPALERLDMDGTRPALSWTVRAPFFQAAPPAAPAPAHRRALGAAPRLGFCFGI</sequence>
<dbReference type="PANTHER" id="PTHR13318">
    <property type="entry name" value="PARTNER OF PAIRED, ISOFORM B-RELATED"/>
    <property type="match status" value="1"/>
</dbReference>
<accession>A0ABQ8UP05</accession>
<organism evidence="2 3">
    <name type="scientific">Paratrimastix pyriformis</name>
    <dbReference type="NCBI Taxonomy" id="342808"/>
    <lineage>
        <taxon>Eukaryota</taxon>
        <taxon>Metamonada</taxon>
        <taxon>Preaxostyla</taxon>
        <taxon>Paratrimastigidae</taxon>
        <taxon>Paratrimastix</taxon>
    </lineage>
</organism>
<reference evidence="2" key="1">
    <citation type="journal article" date="2022" name="bioRxiv">
        <title>Genomics of Preaxostyla Flagellates Illuminates Evolutionary Transitions and the Path Towards Mitochondrial Loss.</title>
        <authorList>
            <person name="Novak L.V.F."/>
            <person name="Treitli S.C."/>
            <person name="Pyrih J."/>
            <person name="Halakuc P."/>
            <person name="Pipaliya S.V."/>
            <person name="Vacek V."/>
            <person name="Brzon O."/>
            <person name="Soukal P."/>
            <person name="Eme L."/>
            <person name="Dacks J.B."/>
            <person name="Karnkowska A."/>
            <person name="Elias M."/>
            <person name="Hampl V."/>
        </authorList>
    </citation>
    <scope>NUCLEOTIDE SEQUENCE</scope>
    <source>
        <strain evidence="2">RCP-MX</strain>
    </source>
</reference>
<dbReference type="SUPFAM" id="SSF52047">
    <property type="entry name" value="RNI-like"/>
    <property type="match status" value="1"/>
</dbReference>
<evidence type="ECO:0000256" key="1">
    <source>
        <dbReference type="SAM" id="MobiDB-lite"/>
    </source>
</evidence>
<dbReference type="InterPro" id="IPR032675">
    <property type="entry name" value="LRR_dom_sf"/>
</dbReference>
<proteinExistence type="predicted"/>
<keyword evidence="3" id="KW-1185">Reference proteome</keyword>
<dbReference type="Gene3D" id="3.80.10.10">
    <property type="entry name" value="Ribonuclease Inhibitor"/>
    <property type="match status" value="1"/>
</dbReference>
<name>A0ABQ8UP05_9EUKA</name>
<evidence type="ECO:0000313" key="3">
    <source>
        <dbReference type="Proteomes" id="UP001141327"/>
    </source>
</evidence>
<evidence type="ECO:0000313" key="2">
    <source>
        <dbReference type="EMBL" id="KAJ4459064.1"/>
    </source>
</evidence>
<comment type="caution">
    <text evidence="2">The sequence shown here is derived from an EMBL/GenBank/DDBJ whole genome shotgun (WGS) entry which is preliminary data.</text>
</comment>
<feature type="compositionally biased region" description="Low complexity" evidence="1">
    <location>
        <begin position="630"/>
        <end position="639"/>
    </location>
</feature>